<evidence type="ECO:0000259" key="11">
    <source>
        <dbReference type="PROSITE" id="PS51918"/>
    </source>
</evidence>
<evidence type="ECO:0000256" key="10">
    <source>
        <dbReference type="PIRSR" id="PIRSR004911-1"/>
    </source>
</evidence>
<dbReference type="Gene3D" id="3.20.20.70">
    <property type="entry name" value="Aldolase class I"/>
    <property type="match status" value="1"/>
</dbReference>
<feature type="binding site" evidence="10">
    <location>
        <position position="110"/>
    </location>
    <ligand>
        <name>[4Fe-4S] cluster</name>
        <dbReference type="ChEBI" id="CHEBI:49883"/>
        <note>4Fe-4S-S-AdoMet</note>
    </ligand>
</feature>
<feature type="binding site" evidence="10">
    <location>
        <position position="107"/>
    </location>
    <ligand>
        <name>[4Fe-4S] cluster</name>
        <dbReference type="ChEBI" id="CHEBI:49883"/>
        <note>4Fe-4S-S-AdoMet</note>
    </ligand>
</feature>
<dbReference type="RefSeq" id="WP_013537455.1">
    <property type="nucleotide sequence ID" value="NC_014926.1"/>
</dbReference>
<dbReference type="SFLD" id="SFLDS00029">
    <property type="entry name" value="Radical_SAM"/>
    <property type="match status" value="1"/>
</dbReference>
<evidence type="ECO:0000256" key="4">
    <source>
        <dbReference type="ARBA" id="ARBA00022485"/>
    </source>
</evidence>
<comment type="similarity">
    <text evidence="3">Belongs to the radical SAM superfamily. KamA family.</text>
</comment>
<dbReference type="PANTHER" id="PTHR30538:SF0">
    <property type="entry name" value="L-LYSINE 2,3-AMINOMUTASE AQ_1632-RELATED"/>
    <property type="match status" value="1"/>
</dbReference>
<evidence type="ECO:0000313" key="13">
    <source>
        <dbReference type="Proteomes" id="UP000006362"/>
    </source>
</evidence>
<feature type="domain" description="Radical SAM core" evidence="11">
    <location>
        <begin position="89"/>
        <end position="309"/>
    </location>
</feature>
<sequence>MQIPGFKSLEEVEQAFGVKIPDSEREKLQEVIEKHPMFIPDYYARLIDWSDPNDPIKNIIFPSLDELDVSGSYDTSGEKENTVLTGLQHKYKETALLLVTNRCAGYCRHCFRKRLVGIPTNETLKLFDRAVEYIKEHPEITNVLISGGDPLVLPTDVIEYFLSELSKIPHLKFIRFGSRVPVFYPMRIYEDTKLLEVFSKYSTPERRVYLVTHFNHPNEVTKEARKAVDSLIRAGVPVSNQTVLLKGVNDTPEVLATLMKEITSAGVIPYYVFQCRPVSRVKTHFQVPLKEGYWIVEGAKRMLDGHAKRFKYIMSHKTGKIEIVGVMGDEIFLKYHQAKNPENVGKFFRMKLTPNAGWLDDLEPVEEEVCAT</sequence>
<dbReference type="OrthoDB" id="9768064at2"/>
<evidence type="ECO:0000256" key="7">
    <source>
        <dbReference type="ARBA" id="ARBA00022898"/>
    </source>
</evidence>
<dbReference type="CDD" id="cd01335">
    <property type="entry name" value="Radical_SAM"/>
    <property type="match status" value="1"/>
</dbReference>
<dbReference type="PROSITE" id="PS51918">
    <property type="entry name" value="RADICAL_SAM"/>
    <property type="match status" value="1"/>
</dbReference>
<dbReference type="InterPro" id="IPR058240">
    <property type="entry name" value="rSAM_sf"/>
</dbReference>
<keyword evidence="8" id="KW-0408">Iron</keyword>
<dbReference type="InterPro" id="IPR003739">
    <property type="entry name" value="Lys_aminomutase/Glu_NH3_mut"/>
</dbReference>
<comment type="cofactor">
    <cofactor evidence="2">
        <name>[4Fe-4S] cluster</name>
        <dbReference type="ChEBI" id="CHEBI:49883"/>
    </cofactor>
</comment>
<evidence type="ECO:0000256" key="3">
    <source>
        <dbReference type="ARBA" id="ARBA00008703"/>
    </source>
</evidence>
<comment type="cofactor">
    <cofactor evidence="1">
        <name>pyridoxal 5'-phosphate</name>
        <dbReference type="ChEBI" id="CHEBI:597326"/>
    </cofactor>
</comment>
<keyword evidence="7" id="KW-0663">Pyridoxal phosphate</keyword>
<feature type="binding site" evidence="10">
    <location>
        <position position="103"/>
    </location>
    <ligand>
        <name>[4Fe-4S] cluster</name>
        <dbReference type="ChEBI" id="CHEBI:49883"/>
        <note>4Fe-4S-S-AdoMet</note>
    </ligand>
</feature>
<evidence type="ECO:0000256" key="9">
    <source>
        <dbReference type="ARBA" id="ARBA00023014"/>
    </source>
</evidence>
<dbReference type="InterPro" id="IPR013785">
    <property type="entry name" value="Aldolase_TIM"/>
</dbReference>
<dbReference type="GO" id="GO:0050066">
    <property type="term" value="F:L-lysine 2,3-aminomutase activity"/>
    <property type="evidence" value="ECO:0007669"/>
    <property type="project" value="UniProtKB-EC"/>
</dbReference>
<reference evidence="12" key="1">
    <citation type="submission" date="2011-01" db="EMBL/GenBank/DDBJ databases">
        <title>Complete sequence of chromosome of Thermovibrio ammonificans HB-1.</title>
        <authorList>
            <consortium name="US DOE Joint Genome Institute"/>
            <person name="Lucas S."/>
            <person name="Copeland A."/>
            <person name="Lapidus A."/>
            <person name="Cheng J.-F."/>
            <person name="Goodwin L."/>
            <person name="Pitluck S."/>
            <person name="Davenport K."/>
            <person name="Detter J.C."/>
            <person name="Han C."/>
            <person name="Tapia R."/>
            <person name="Land M."/>
            <person name="Hauser L."/>
            <person name="Kyrpides N."/>
            <person name="Ivanova N."/>
            <person name="Ovchinnikova G."/>
            <person name="Vetriani C."/>
            <person name="Woyke T."/>
        </authorList>
    </citation>
    <scope>NUCLEOTIDE SEQUENCE [LARGE SCALE GENOMIC DNA]</scope>
    <source>
        <strain evidence="12">HB-1</strain>
    </source>
</reference>
<name>E8T685_THEA1</name>
<dbReference type="EMBL" id="CP002444">
    <property type="protein sequence ID" value="ADU96669.1"/>
    <property type="molecule type" value="Genomic_DNA"/>
</dbReference>
<dbReference type="Pfam" id="PF04055">
    <property type="entry name" value="Radical_SAM"/>
    <property type="match status" value="1"/>
</dbReference>
<evidence type="ECO:0000256" key="6">
    <source>
        <dbReference type="ARBA" id="ARBA00022723"/>
    </source>
</evidence>
<dbReference type="GO" id="GO:0051539">
    <property type="term" value="F:4 iron, 4 sulfur cluster binding"/>
    <property type="evidence" value="ECO:0007669"/>
    <property type="project" value="UniProtKB-KW"/>
</dbReference>
<dbReference type="STRING" id="648996.Theam_0701"/>
<dbReference type="PIRSF" id="PIRSF004911">
    <property type="entry name" value="DUF160"/>
    <property type="match status" value="1"/>
</dbReference>
<protein>
    <submittedName>
        <fullName evidence="12">Lysine 2,3-aminomutase YodO family protein</fullName>
        <ecNumber evidence="12">5.4.3.2</ecNumber>
    </submittedName>
</protein>
<dbReference type="KEGG" id="tam:Theam_0701"/>
<evidence type="ECO:0000256" key="2">
    <source>
        <dbReference type="ARBA" id="ARBA00001966"/>
    </source>
</evidence>
<dbReference type="PANTHER" id="PTHR30538">
    <property type="entry name" value="LYSINE 2,3-AMINOMUTASE-RELATED"/>
    <property type="match status" value="1"/>
</dbReference>
<dbReference type="HOGENOM" id="CLU_032161_3_1_0"/>
<keyword evidence="4 10" id="KW-0004">4Fe-4S</keyword>
<dbReference type="NCBIfam" id="TIGR00238">
    <property type="entry name" value="KamA family radical SAM protein"/>
    <property type="match status" value="1"/>
</dbReference>
<dbReference type="InterPro" id="IPR007197">
    <property type="entry name" value="rSAM"/>
</dbReference>
<dbReference type="EC" id="5.4.3.2" evidence="12"/>
<evidence type="ECO:0000313" key="12">
    <source>
        <dbReference type="EMBL" id="ADU96669.1"/>
    </source>
</evidence>
<dbReference type="Proteomes" id="UP000006362">
    <property type="component" value="Chromosome"/>
</dbReference>
<keyword evidence="5" id="KW-0949">S-adenosyl-L-methionine</keyword>
<keyword evidence="9 10" id="KW-0411">Iron-sulfur</keyword>
<evidence type="ECO:0000256" key="1">
    <source>
        <dbReference type="ARBA" id="ARBA00001933"/>
    </source>
</evidence>
<keyword evidence="13" id="KW-1185">Reference proteome</keyword>
<accession>E8T685</accession>
<dbReference type="SFLD" id="SFLDG01070">
    <property type="entry name" value="PLP-dependent"/>
    <property type="match status" value="1"/>
</dbReference>
<evidence type="ECO:0000256" key="5">
    <source>
        <dbReference type="ARBA" id="ARBA00022691"/>
    </source>
</evidence>
<keyword evidence="6 10" id="KW-0479">Metal-binding</keyword>
<dbReference type="GO" id="GO:0046872">
    <property type="term" value="F:metal ion binding"/>
    <property type="evidence" value="ECO:0007669"/>
    <property type="project" value="UniProtKB-KW"/>
</dbReference>
<evidence type="ECO:0000256" key="8">
    <source>
        <dbReference type="ARBA" id="ARBA00023004"/>
    </source>
</evidence>
<dbReference type="eggNOG" id="COG1509">
    <property type="taxonomic scope" value="Bacteria"/>
</dbReference>
<dbReference type="AlphaFoldDB" id="E8T685"/>
<gene>
    <name evidence="12" type="ordered locus">Theam_0701</name>
</gene>
<keyword evidence="12" id="KW-0413">Isomerase</keyword>
<proteinExistence type="inferred from homology"/>
<organism evidence="12 13">
    <name type="scientific">Thermovibrio ammonificans (strain DSM 15698 / JCM 12110 / HB-1)</name>
    <dbReference type="NCBI Taxonomy" id="648996"/>
    <lineage>
        <taxon>Bacteria</taxon>
        <taxon>Pseudomonadati</taxon>
        <taxon>Aquificota</taxon>
        <taxon>Aquificia</taxon>
        <taxon>Desulfurobacteriales</taxon>
        <taxon>Desulfurobacteriaceae</taxon>
        <taxon>Thermovibrio</taxon>
    </lineage>
</organism>
<dbReference type="SUPFAM" id="SSF102114">
    <property type="entry name" value="Radical SAM enzymes"/>
    <property type="match status" value="1"/>
</dbReference>